<gene>
    <name evidence="1" type="ORF">DFP90_101620</name>
</gene>
<dbReference type="InterPro" id="IPR021445">
    <property type="entry name" value="DUF3095"/>
</dbReference>
<sequence>MSKGSVVADSKNFYQDLQAFTDFRKVADPELYHPVPDDWVVAVADIRKSTIAVQEGRYKDVNMVGACCITAVLNVIKGCEIPYVFGGDGATLIIPSDFVSAAREALIRTSAMSEEQFKLSLRIGFVPVEEIRRRGADAMVARFELSRGNPLAMFSGGGVELADQLVKEDDGRQGYQVMERAADGPPDLTGISCRWEPLKARNGRMLVLLVRAMAEGDPEQRSRVYRRIMEALQDILGEDARNASPVTDESLSFRWPPKGLAAEARATRGHQSYRRRYFKLLLESAIQWACNLLDLKAGDYRGHAYRQELKENSDFRRFDDMLRLVFDCSPAQVIQIRSMLEKERAEGQICFGTHESDEALMTCLVFSLAASEHVHFIDGADGGFWRAAIEFKRQLAEVSADAQER</sequence>
<comment type="caution">
    <text evidence="1">The sequence shown here is derived from an EMBL/GenBank/DDBJ whole genome shotgun (WGS) entry which is preliminary data.</text>
</comment>
<dbReference type="Proteomes" id="UP000256845">
    <property type="component" value="Unassembled WGS sequence"/>
</dbReference>
<accession>A0A3D9HWR2</accession>
<protein>
    <recommendedName>
        <fullName evidence="3">DUF3095 family protein</fullName>
    </recommendedName>
</protein>
<reference evidence="1 2" key="1">
    <citation type="submission" date="2018-07" db="EMBL/GenBank/DDBJ databases">
        <title>Genomic Encyclopedia of Type Strains, Phase III (KMG-III): the genomes of soil and plant-associated and newly described type strains.</title>
        <authorList>
            <person name="Whitman W."/>
        </authorList>
    </citation>
    <scope>NUCLEOTIDE SEQUENCE [LARGE SCALE GENOMIC DNA]</scope>
    <source>
        <strain evidence="1 2">CECT 8488</strain>
    </source>
</reference>
<proteinExistence type="predicted"/>
<dbReference type="AlphaFoldDB" id="A0A3D9HWR2"/>
<keyword evidence="2" id="KW-1185">Reference proteome</keyword>
<evidence type="ECO:0000313" key="1">
    <source>
        <dbReference type="EMBL" id="RED53821.1"/>
    </source>
</evidence>
<name>A0A3D9HWR2_9PROT</name>
<dbReference type="Pfam" id="PF11294">
    <property type="entry name" value="DUF3095"/>
    <property type="match status" value="1"/>
</dbReference>
<organism evidence="1 2">
    <name type="scientific">Aestuariispira insulae</name>
    <dbReference type="NCBI Taxonomy" id="1461337"/>
    <lineage>
        <taxon>Bacteria</taxon>
        <taxon>Pseudomonadati</taxon>
        <taxon>Pseudomonadota</taxon>
        <taxon>Alphaproteobacteria</taxon>
        <taxon>Rhodospirillales</taxon>
        <taxon>Kiloniellaceae</taxon>
        <taxon>Aestuariispira</taxon>
    </lineage>
</organism>
<dbReference type="EMBL" id="QRDW01000001">
    <property type="protein sequence ID" value="RED53821.1"/>
    <property type="molecule type" value="Genomic_DNA"/>
</dbReference>
<evidence type="ECO:0000313" key="2">
    <source>
        <dbReference type="Proteomes" id="UP000256845"/>
    </source>
</evidence>
<evidence type="ECO:0008006" key="3">
    <source>
        <dbReference type="Google" id="ProtNLM"/>
    </source>
</evidence>